<keyword evidence="11" id="KW-1185">Reference proteome</keyword>
<dbReference type="GO" id="GO:0005576">
    <property type="term" value="C:extracellular region"/>
    <property type="evidence" value="ECO:0007669"/>
    <property type="project" value="UniProtKB-SubCell"/>
</dbReference>
<dbReference type="Gene3D" id="3.40.33.10">
    <property type="entry name" value="CAP"/>
    <property type="match status" value="1"/>
</dbReference>
<dbReference type="PROSITE" id="PS01009">
    <property type="entry name" value="CRISP_1"/>
    <property type="match status" value="1"/>
</dbReference>
<dbReference type="SMART" id="SM00198">
    <property type="entry name" value="SCP"/>
    <property type="match status" value="1"/>
</dbReference>
<accession>A0A834K6U7</accession>
<evidence type="ECO:0000256" key="5">
    <source>
        <dbReference type="ARBA" id="ARBA00023157"/>
    </source>
</evidence>
<dbReference type="Pfam" id="PF00188">
    <property type="entry name" value="CAP"/>
    <property type="match status" value="1"/>
</dbReference>
<dbReference type="Proteomes" id="UP000617340">
    <property type="component" value="Unassembled WGS sequence"/>
</dbReference>
<gene>
    <name evidence="10" type="ORF">HZH68_006978</name>
</gene>
<dbReference type="InterPro" id="IPR001283">
    <property type="entry name" value="CRISP-related"/>
</dbReference>
<reference evidence="10" key="1">
    <citation type="journal article" date="2020" name="G3 (Bethesda)">
        <title>High-Quality Assemblies for Three Invasive Social Wasps from the &lt;i&gt;Vespula&lt;/i&gt; Genus.</title>
        <authorList>
            <person name="Harrop T.W.R."/>
            <person name="Guhlin J."/>
            <person name="McLaughlin G.M."/>
            <person name="Permina E."/>
            <person name="Stockwell P."/>
            <person name="Gilligan J."/>
            <person name="Le Lec M.F."/>
            <person name="Gruber M.A.M."/>
            <person name="Quinn O."/>
            <person name="Lovegrove M."/>
            <person name="Duncan E.J."/>
            <person name="Remnant E.J."/>
            <person name="Van Eeckhoven J."/>
            <person name="Graham B."/>
            <person name="Knapp R.A."/>
            <person name="Langford K.W."/>
            <person name="Kronenberg Z."/>
            <person name="Press M.O."/>
            <person name="Eacker S.M."/>
            <person name="Wilson-Rankin E.E."/>
            <person name="Purcell J."/>
            <person name="Lester P.J."/>
            <person name="Dearden P.K."/>
        </authorList>
    </citation>
    <scope>NUCLEOTIDE SEQUENCE</scope>
    <source>
        <strain evidence="10">Linc-1</strain>
    </source>
</reference>
<dbReference type="CDD" id="cd05380">
    <property type="entry name" value="CAP_euk"/>
    <property type="match status" value="1"/>
</dbReference>
<evidence type="ECO:0000256" key="4">
    <source>
        <dbReference type="ARBA" id="ARBA00022525"/>
    </source>
</evidence>
<evidence type="ECO:0000256" key="6">
    <source>
        <dbReference type="ARBA" id="ARBA00032745"/>
    </source>
</evidence>
<evidence type="ECO:0000256" key="3">
    <source>
        <dbReference type="ARBA" id="ARBA00016041"/>
    </source>
</evidence>
<evidence type="ECO:0000256" key="1">
    <source>
        <dbReference type="ARBA" id="ARBA00004613"/>
    </source>
</evidence>
<dbReference type="PRINTS" id="PR00838">
    <property type="entry name" value="V5ALLERGEN"/>
</dbReference>
<name>A0A834K6U7_VESGE</name>
<feature type="chain" id="PRO_5032360433" description="Venom allergen 5" evidence="8">
    <location>
        <begin position="24"/>
        <end position="227"/>
    </location>
</feature>
<evidence type="ECO:0000256" key="2">
    <source>
        <dbReference type="ARBA" id="ARBA00009169"/>
    </source>
</evidence>
<comment type="caution">
    <text evidence="10">The sequence shown here is derived from an EMBL/GenBank/DDBJ whole genome shotgun (WGS) entry which is preliminary data.</text>
</comment>
<organism evidence="10 11">
    <name type="scientific">Vespula germanica</name>
    <name type="common">German yellow jacket</name>
    <name type="synonym">Paravespula germanica</name>
    <dbReference type="NCBI Taxonomy" id="30212"/>
    <lineage>
        <taxon>Eukaryota</taxon>
        <taxon>Metazoa</taxon>
        <taxon>Ecdysozoa</taxon>
        <taxon>Arthropoda</taxon>
        <taxon>Hexapoda</taxon>
        <taxon>Insecta</taxon>
        <taxon>Pterygota</taxon>
        <taxon>Neoptera</taxon>
        <taxon>Endopterygota</taxon>
        <taxon>Hymenoptera</taxon>
        <taxon>Apocrita</taxon>
        <taxon>Aculeata</taxon>
        <taxon>Vespoidea</taxon>
        <taxon>Vespidae</taxon>
        <taxon>Vespinae</taxon>
        <taxon>Vespula</taxon>
    </lineage>
</organism>
<evidence type="ECO:0000256" key="8">
    <source>
        <dbReference type="SAM" id="SignalP"/>
    </source>
</evidence>
<dbReference type="EMBL" id="JACSDZ010000006">
    <property type="protein sequence ID" value="KAF7401158.1"/>
    <property type="molecule type" value="Genomic_DNA"/>
</dbReference>
<keyword evidence="4" id="KW-0964">Secreted</keyword>
<protein>
    <recommendedName>
        <fullName evidence="3">Venom allergen 5</fullName>
    </recommendedName>
    <alternativeName>
        <fullName evidence="7">Antigen 5</fullName>
    </alternativeName>
    <alternativeName>
        <fullName evidence="6">Cysteine-rich venom protein</fullName>
    </alternativeName>
</protein>
<proteinExistence type="inferred from homology"/>
<evidence type="ECO:0000313" key="11">
    <source>
        <dbReference type="Proteomes" id="UP000617340"/>
    </source>
</evidence>
<feature type="signal peptide" evidence="8">
    <location>
        <begin position="1"/>
        <end position="23"/>
    </location>
</feature>
<dbReference type="PRINTS" id="PR00837">
    <property type="entry name" value="V5TPXLIKE"/>
</dbReference>
<keyword evidence="5" id="KW-1015">Disulfide bond</keyword>
<dbReference type="PANTHER" id="PTHR10334">
    <property type="entry name" value="CYSTEINE-RICH SECRETORY PROTEIN-RELATED"/>
    <property type="match status" value="1"/>
</dbReference>
<sequence>MEISGLVYLIIIATIIDLPYGKANNYCKIKCLKGGVHTACKYESLKPNCANKKVVAYGLTKQEKQDILKEHNDFRQKIARGLETRGNPGPQPPAKNMKNLVWNDELAYIAQVWANQCQYGHDTCRDVAKYPVGQNVALTGSTAAKYDNPVKLVKMWEDEVKDYNPKKKFSENNFLKIGHYTQMVWANTKEVGCGSIKYIQDKWHKHYLVCNYGPSGNFGNEELYQTK</sequence>
<evidence type="ECO:0000259" key="9">
    <source>
        <dbReference type="SMART" id="SM00198"/>
    </source>
</evidence>
<keyword evidence="8" id="KW-0732">Signal</keyword>
<dbReference type="AlphaFoldDB" id="A0A834K6U7"/>
<comment type="subcellular location">
    <subcellularLocation>
        <location evidence="1">Secreted</location>
    </subcellularLocation>
</comment>
<dbReference type="InterPro" id="IPR014044">
    <property type="entry name" value="CAP_dom"/>
</dbReference>
<dbReference type="InterPro" id="IPR002413">
    <property type="entry name" value="V5_allergen-like"/>
</dbReference>
<evidence type="ECO:0000256" key="7">
    <source>
        <dbReference type="ARBA" id="ARBA00033380"/>
    </source>
</evidence>
<dbReference type="SUPFAM" id="SSF55797">
    <property type="entry name" value="PR-1-like"/>
    <property type="match status" value="1"/>
</dbReference>
<dbReference type="InterPro" id="IPR035940">
    <property type="entry name" value="CAP_sf"/>
</dbReference>
<dbReference type="InterPro" id="IPR018244">
    <property type="entry name" value="Allrgn_V5/Tpx1_CS"/>
</dbReference>
<dbReference type="PROSITE" id="PS01010">
    <property type="entry name" value="CRISP_2"/>
    <property type="match status" value="1"/>
</dbReference>
<feature type="domain" description="SCP" evidence="9">
    <location>
        <begin position="62"/>
        <end position="220"/>
    </location>
</feature>
<evidence type="ECO:0000313" key="10">
    <source>
        <dbReference type="EMBL" id="KAF7401158.1"/>
    </source>
</evidence>
<comment type="similarity">
    <text evidence="2">Belongs to the CRISP family. Venom allergen 5-like subfamily.</text>
</comment>